<accession>A0ABY3AB13</accession>
<dbReference type="Proteomes" id="UP000315363">
    <property type="component" value="Unassembled WGS sequence"/>
</dbReference>
<proteinExistence type="predicted"/>
<dbReference type="EMBL" id="VHIF01000001">
    <property type="protein sequence ID" value="TQO37538.1"/>
    <property type="molecule type" value="Genomic_DNA"/>
</dbReference>
<protein>
    <submittedName>
        <fullName evidence="1">Uncharacterized protein</fullName>
    </submittedName>
</protein>
<name>A0ABY3AB13_9FLAO</name>
<reference evidence="1 2" key="1">
    <citation type="submission" date="2019-06" db="EMBL/GenBank/DDBJ databases">
        <title>A large-scale integrated study on North Sea by COGITO (Coastal Microbe Genomic &amp; Taxonomic Observatory).</title>
        <authorList>
            <person name="Teeling H."/>
        </authorList>
    </citation>
    <scope>NUCLEOTIDE SEQUENCE [LARGE SCALE GENOMIC DNA]</scope>
    <source>
        <strain evidence="1 2">MAR_2009_79</strain>
    </source>
</reference>
<comment type="caution">
    <text evidence="1">The sequence shown here is derived from an EMBL/GenBank/DDBJ whole genome shotgun (WGS) entry which is preliminary data.</text>
</comment>
<sequence length="74" mass="8746">MTNRWFRVSGYPYLGLLTESLKKHFEYVPFKNTGFFADMDVRNMVAIKLDQGQLIFIANNNDRPDLFKVDNQKK</sequence>
<organism evidence="1 2">
    <name type="scientific">Arenibacter algicola</name>
    <dbReference type="NCBI Taxonomy" id="616991"/>
    <lineage>
        <taxon>Bacteria</taxon>
        <taxon>Pseudomonadati</taxon>
        <taxon>Bacteroidota</taxon>
        <taxon>Flavobacteriia</taxon>
        <taxon>Flavobacteriales</taxon>
        <taxon>Flavobacteriaceae</taxon>
        <taxon>Arenibacter</taxon>
    </lineage>
</organism>
<gene>
    <name evidence="1" type="ORF">GQ41_2150</name>
</gene>
<evidence type="ECO:0000313" key="2">
    <source>
        <dbReference type="Proteomes" id="UP000315363"/>
    </source>
</evidence>
<keyword evidence="2" id="KW-1185">Reference proteome</keyword>
<evidence type="ECO:0000313" key="1">
    <source>
        <dbReference type="EMBL" id="TQO37538.1"/>
    </source>
</evidence>